<gene>
    <name evidence="2" type="ORF">H8N03_14155</name>
</gene>
<reference evidence="2" key="1">
    <citation type="submission" date="2020-08" db="EMBL/GenBank/DDBJ databases">
        <title>Ramlibacter sp. USB13 16S ribosomal RNA gene genome sequencing and assembly.</title>
        <authorList>
            <person name="Kang M."/>
        </authorList>
    </citation>
    <scope>NUCLEOTIDE SEQUENCE</scope>
    <source>
        <strain evidence="2">USB13</strain>
    </source>
</reference>
<dbReference type="AlphaFoldDB" id="A0A923SBN9"/>
<name>A0A923SBN9_9BURK</name>
<keyword evidence="1" id="KW-0472">Membrane</keyword>
<sequence>MPIVGFGLYFALALFCAVHVVRTGQPLYWLMILFGFPILGSVVYLLAVYLPASRLERGARKVVSAAARVLDPQRDVRAARAAFEETPTAQNQMRLAAALLDAGDAPAAAQAYGQCLAGPFAKDPEIRFGAARAFLECERHADALQFLELVRAEHPEHRPEPVALLTARALAGVGKHAEARAAFAAAEERFGTFEAKAEYAIWAYAVGERATSARLQAEADRIASRWNGLARELNAPAMRRLQAARAAARQV</sequence>
<accession>A0A923SBN9</accession>
<dbReference type="Proteomes" id="UP000608513">
    <property type="component" value="Unassembled WGS sequence"/>
</dbReference>
<proteinExistence type="predicted"/>
<dbReference type="InterPro" id="IPR011990">
    <property type="entry name" value="TPR-like_helical_dom_sf"/>
</dbReference>
<dbReference type="SUPFAM" id="SSF48452">
    <property type="entry name" value="TPR-like"/>
    <property type="match status" value="1"/>
</dbReference>
<keyword evidence="1" id="KW-0812">Transmembrane</keyword>
<dbReference type="RefSeq" id="WP_187076826.1">
    <property type="nucleotide sequence ID" value="NZ_JACORT010000005.1"/>
</dbReference>
<evidence type="ECO:0000313" key="3">
    <source>
        <dbReference type="Proteomes" id="UP000608513"/>
    </source>
</evidence>
<organism evidence="2 3">
    <name type="scientific">Ramlibacter cellulosilyticus</name>
    <dbReference type="NCBI Taxonomy" id="2764187"/>
    <lineage>
        <taxon>Bacteria</taxon>
        <taxon>Pseudomonadati</taxon>
        <taxon>Pseudomonadota</taxon>
        <taxon>Betaproteobacteria</taxon>
        <taxon>Burkholderiales</taxon>
        <taxon>Comamonadaceae</taxon>
        <taxon>Ramlibacter</taxon>
    </lineage>
</organism>
<dbReference type="PIRSF" id="PIRSF030959">
    <property type="entry name" value="UCP030959"/>
    <property type="match status" value="1"/>
</dbReference>
<feature type="transmembrane region" description="Helical" evidence="1">
    <location>
        <begin position="27"/>
        <end position="50"/>
    </location>
</feature>
<comment type="caution">
    <text evidence="2">The sequence shown here is derived from an EMBL/GenBank/DDBJ whole genome shotgun (WGS) entry which is preliminary data.</text>
</comment>
<protein>
    <submittedName>
        <fullName evidence="2">Tetratricopeptide repeat protein</fullName>
    </submittedName>
</protein>
<keyword evidence="1" id="KW-1133">Transmembrane helix</keyword>
<keyword evidence="3" id="KW-1185">Reference proteome</keyword>
<evidence type="ECO:0000313" key="2">
    <source>
        <dbReference type="EMBL" id="MBC5784091.1"/>
    </source>
</evidence>
<dbReference type="Gene3D" id="1.25.40.10">
    <property type="entry name" value="Tetratricopeptide repeat domain"/>
    <property type="match status" value="1"/>
</dbReference>
<dbReference type="Pfam" id="PF14559">
    <property type="entry name" value="TPR_19"/>
    <property type="match status" value="1"/>
</dbReference>
<dbReference type="InterPro" id="IPR014562">
    <property type="entry name" value="UCP030959_TPR_rpt-cont"/>
</dbReference>
<dbReference type="EMBL" id="JACORT010000005">
    <property type="protein sequence ID" value="MBC5784091.1"/>
    <property type="molecule type" value="Genomic_DNA"/>
</dbReference>
<evidence type="ECO:0000256" key="1">
    <source>
        <dbReference type="SAM" id="Phobius"/>
    </source>
</evidence>